<dbReference type="Pfam" id="PF03885">
    <property type="entry name" value="DUF327"/>
    <property type="match status" value="1"/>
</dbReference>
<name>A0A1M6K2Z4_PSEXY</name>
<dbReference type="STRING" id="185007.SAMN02910350_02431"/>
<gene>
    <name evidence="1" type="ORF">SAMN02745725_02767</name>
</gene>
<dbReference type="AlphaFoldDB" id="A0A1M6K2Z4"/>
<dbReference type="Proteomes" id="UP000184185">
    <property type="component" value="Unassembled WGS sequence"/>
</dbReference>
<dbReference type="RefSeq" id="WP_072919052.1">
    <property type="nucleotide sequence ID" value="NZ_FQYQ01000027.1"/>
</dbReference>
<dbReference type="InterPro" id="IPR024042">
    <property type="entry name" value="TM1646-like_dom_sf"/>
</dbReference>
<dbReference type="SUPFAM" id="SSF158397">
    <property type="entry name" value="TM1646-like"/>
    <property type="match status" value="1"/>
</dbReference>
<dbReference type="InterPro" id="IPR005585">
    <property type="entry name" value="DUF327"/>
</dbReference>
<evidence type="ECO:0000313" key="2">
    <source>
        <dbReference type="Proteomes" id="UP000184185"/>
    </source>
</evidence>
<dbReference type="EMBL" id="FQYQ01000027">
    <property type="protein sequence ID" value="SHJ53359.1"/>
    <property type="molecule type" value="Genomic_DNA"/>
</dbReference>
<dbReference type="OrthoDB" id="1680946at2"/>
<dbReference type="Gene3D" id="1.20.120.490">
    <property type="entry name" value="Hypothetical protein TM1646-like domain"/>
    <property type="match status" value="1"/>
</dbReference>
<proteinExistence type="predicted"/>
<accession>A0A1M6K2Z4</accession>
<protein>
    <recommendedName>
        <fullName evidence="3">DUF327 domain-containing protein</fullName>
    </recommendedName>
</protein>
<evidence type="ECO:0000313" key="1">
    <source>
        <dbReference type="EMBL" id="SHJ53359.1"/>
    </source>
</evidence>
<sequence>MDIRVSDVSQVQQTESAKTTAPVDDTFKFTLASAIDDAELQEKLTNLMNDIATQGKLLSEHMDIRDMKRYRGLVKDFLNEVVNRSHKFSRENFLDRRGRHRVYGMIKLVDEKMDELASALVQDERDHLDILNRVDEIRGLLLDIIT</sequence>
<keyword evidence="2" id="KW-1185">Reference proteome</keyword>
<evidence type="ECO:0008006" key="3">
    <source>
        <dbReference type="Google" id="ProtNLM"/>
    </source>
</evidence>
<organism evidence="1 2">
    <name type="scientific">Pseudobutyrivibrio xylanivorans DSM 14809</name>
    <dbReference type="NCBI Taxonomy" id="1123012"/>
    <lineage>
        <taxon>Bacteria</taxon>
        <taxon>Bacillati</taxon>
        <taxon>Bacillota</taxon>
        <taxon>Clostridia</taxon>
        <taxon>Lachnospirales</taxon>
        <taxon>Lachnospiraceae</taxon>
        <taxon>Pseudobutyrivibrio</taxon>
    </lineage>
</organism>
<reference evidence="1 2" key="1">
    <citation type="submission" date="2016-11" db="EMBL/GenBank/DDBJ databases">
        <authorList>
            <person name="Jaros S."/>
            <person name="Januszkiewicz K."/>
            <person name="Wedrychowicz H."/>
        </authorList>
    </citation>
    <scope>NUCLEOTIDE SEQUENCE [LARGE SCALE GENOMIC DNA]</scope>
    <source>
        <strain evidence="1 2">DSM 14809</strain>
    </source>
</reference>